<dbReference type="AlphaFoldDB" id="A0A9X6QVW3"/>
<dbReference type="Proteomes" id="UP000194816">
    <property type="component" value="Unassembled WGS sequence"/>
</dbReference>
<gene>
    <name evidence="1" type="ORF">BK716_03695</name>
</gene>
<name>A0A9X6QVW3_BACUH</name>
<accession>A0A9X6QVW3</accession>
<dbReference type="EMBL" id="MOOK01000041">
    <property type="protein sequence ID" value="OUB59718.1"/>
    <property type="molecule type" value="Genomic_DNA"/>
</dbReference>
<proteinExistence type="predicted"/>
<evidence type="ECO:0000313" key="2">
    <source>
        <dbReference type="Proteomes" id="UP000194816"/>
    </source>
</evidence>
<protein>
    <submittedName>
        <fullName evidence="1">Uncharacterized protein</fullName>
    </submittedName>
</protein>
<comment type="caution">
    <text evidence="1">The sequence shown here is derived from an EMBL/GenBank/DDBJ whole genome shotgun (WGS) entry which is preliminary data.</text>
</comment>
<evidence type="ECO:0000313" key="1">
    <source>
        <dbReference type="EMBL" id="OUB59718.1"/>
    </source>
</evidence>
<dbReference type="RefSeq" id="WP_088114263.1">
    <property type="nucleotide sequence ID" value="NZ_MOOK01000041.1"/>
</dbReference>
<organism evidence="1 2">
    <name type="scientific">Bacillus thuringiensis subsp. higo</name>
    <dbReference type="NCBI Taxonomy" id="132266"/>
    <lineage>
        <taxon>Bacteria</taxon>
        <taxon>Bacillati</taxon>
        <taxon>Bacillota</taxon>
        <taxon>Bacilli</taxon>
        <taxon>Bacillales</taxon>
        <taxon>Bacillaceae</taxon>
        <taxon>Bacillus</taxon>
        <taxon>Bacillus cereus group</taxon>
    </lineage>
</organism>
<sequence length="75" mass="9045">MEQQRTCECNRCKRHTVYQKWKVKVGDPIKVYSYGHLLKKWGTFLAIDFSFLKWIDGEQHLHFTSLQSLQIQKIM</sequence>
<reference evidence="1 2" key="1">
    <citation type="submission" date="2016-10" db="EMBL/GenBank/DDBJ databases">
        <title>Comparative genomics of Bacillus thuringiensis reveals a path to pathogens against multiple invertebrate hosts.</title>
        <authorList>
            <person name="Zheng J."/>
            <person name="Gao Q."/>
            <person name="Liu H."/>
            <person name="Peng D."/>
            <person name="Ruan L."/>
            <person name="Sun M."/>
        </authorList>
    </citation>
    <scope>NUCLEOTIDE SEQUENCE [LARGE SCALE GENOMIC DNA]</scope>
    <source>
        <strain evidence="1">BGSC 4AU1</strain>
    </source>
</reference>